<dbReference type="GO" id="GO:1990351">
    <property type="term" value="C:transporter complex"/>
    <property type="evidence" value="ECO:0007669"/>
    <property type="project" value="TreeGrafter"/>
</dbReference>
<feature type="compositionally biased region" description="Basic and acidic residues" evidence="1">
    <location>
        <begin position="73"/>
        <end position="83"/>
    </location>
</feature>
<comment type="caution">
    <text evidence="2">The sequence shown here is derived from an EMBL/GenBank/DDBJ whole genome shotgun (WGS) entry which is preliminary data.</text>
</comment>
<dbReference type="AlphaFoldDB" id="A0A7C3ZL70"/>
<evidence type="ECO:0000313" key="2">
    <source>
        <dbReference type="EMBL" id="HGG00501.1"/>
    </source>
</evidence>
<dbReference type="Pfam" id="PF12600">
    <property type="entry name" value="DUF3769"/>
    <property type="match status" value="1"/>
</dbReference>
<dbReference type="EMBL" id="DSPX01000073">
    <property type="protein sequence ID" value="HGG00501.1"/>
    <property type="molecule type" value="Genomic_DNA"/>
</dbReference>
<protein>
    <submittedName>
        <fullName evidence="2">DUF3769 domain-containing protein</fullName>
    </submittedName>
</protein>
<reference evidence="2" key="1">
    <citation type="journal article" date="2020" name="mSystems">
        <title>Genome- and Community-Level Interaction Insights into Carbon Utilization and Element Cycling Functions of Hydrothermarchaeota in Hydrothermal Sediment.</title>
        <authorList>
            <person name="Zhou Z."/>
            <person name="Liu Y."/>
            <person name="Xu W."/>
            <person name="Pan J."/>
            <person name="Luo Z.H."/>
            <person name="Li M."/>
        </authorList>
    </citation>
    <scope>NUCLEOTIDE SEQUENCE [LARGE SCALE GENOMIC DNA]</scope>
    <source>
        <strain evidence="2">SpSt-374</strain>
    </source>
</reference>
<feature type="region of interest" description="Disordered" evidence="1">
    <location>
        <begin position="57"/>
        <end position="92"/>
    </location>
</feature>
<gene>
    <name evidence="2" type="ORF">ENR15_07580</name>
</gene>
<sequence>MDYPAAPPAPPAIVENVTLEGKVSSVMAPPPNQREALPFVSKSAAALGPAMEVRSPLFYSPHPAPHPTPSTKDLPEKQIEPPEKSAPPDGVNFNPTPIYQRLRAVAVAANQTETGVAATGINFKTKPIYDRLRSFIPPTTVVSQTPPPATPTPTQLGTPAPIVPPTDAVEVRGDKQEYNSERQIVTATGNAFMRFRSAILDAEWLQVNLQSRIAVAEGNVDFRTGEQRLQGERLEYDIEKNQGDMSQARGQVYLPTAGTGFGTTLPTDVSAGIRQEQPISDVVRAAAPPPPKNVTSAGDVTFGASGGRGAGVANPQAGGGQINRLRFESDNLTFTGDSWRGTKVRITNDPFSPPEMELRADWATFRNLSPLQDEIVAKRPKLVFDGWLAIPLLKERVILDRTERDPSLIRFGYDGGDRGGLYAESTGDVRANERFQLTLMPQFFIQKSVLGDAGNFSDLFGLKAKLNATLTPTTTFQGSAVFNTINLGEVDTKLRSRFSLNQKLGTHNLAAEYSYRDRIFNGSLGYKTVYQNAGIVLTSSPVVLGNTGIQLSYNGSIQHIEADTDRLDLLEVVRENNRTDLNRFQATAALSRGFLLWKGTTLPATATEGMRYSSSPVLPYVQMFGGLTGVASAYSNGDTQNFLTGSIGIQGQFGHFSRDWLDYTGFQLIVARIWNSGASPFLFDRLADVKVLAAGFTQQLYGPVRLGLQAVYNLDTKERISTDYILEYQRRTYGISLRYNPEKELGAITLRLSDFNWVGGGQPFSP</sequence>
<dbReference type="PANTHER" id="PTHR30189">
    <property type="entry name" value="LPS-ASSEMBLY PROTEIN"/>
    <property type="match status" value="1"/>
</dbReference>
<dbReference type="GO" id="GO:0009279">
    <property type="term" value="C:cell outer membrane"/>
    <property type="evidence" value="ECO:0007669"/>
    <property type="project" value="TreeGrafter"/>
</dbReference>
<dbReference type="InterPro" id="IPR022244">
    <property type="entry name" value="DUF3769"/>
</dbReference>
<name>A0A7C3ZL70_9CYAN</name>
<dbReference type="InterPro" id="IPR050218">
    <property type="entry name" value="LptD"/>
</dbReference>
<organism evidence="2">
    <name type="scientific">Planktothricoides sp. SpSt-374</name>
    <dbReference type="NCBI Taxonomy" id="2282167"/>
    <lineage>
        <taxon>Bacteria</taxon>
        <taxon>Bacillati</taxon>
        <taxon>Cyanobacteriota</taxon>
        <taxon>Cyanophyceae</taxon>
        <taxon>Oscillatoriophycideae</taxon>
        <taxon>Oscillatoriales</taxon>
        <taxon>Oscillatoriaceae</taxon>
        <taxon>Planktothricoides</taxon>
    </lineage>
</organism>
<feature type="region of interest" description="Disordered" evidence="1">
    <location>
        <begin position="140"/>
        <end position="163"/>
    </location>
</feature>
<evidence type="ECO:0000256" key="1">
    <source>
        <dbReference type="SAM" id="MobiDB-lite"/>
    </source>
</evidence>
<accession>A0A7C3ZL70</accession>
<dbReference type="PANTHER" id="PTHR30189:SF1">
    <property type="entry name" value="LPS-ASSEMBLY PROTEIN LPTD"/>
    <property type="match status" value="1"/>
</dbReference>
<proteinExistence type="predicted"/>